<sequence>MLSNISAPSKLIPTPVDPFHLLPVRVVLYQQQDSSDGKLYSNLHKINFSLSHEFFIQVCNNFPFSWKPIYRFFNFSLTQPDFCHSSVTYNKMLDVYGRSKNIVVLWEFVHKVAEQKLATDATFRIVVKHLAAARELKKCVEFFHLMNASGFCYSVEILNKVVETLCGQKMVDEAKHVIVKMKPWIKPSEVTYGILVSGFCARGDLIEACRIWNLMVEGGLQPEVSSSEKIIERFFKCDRLEDGLIFFKTIRLDRFHDVGSSTYRLVIVWMCKKHKLPLALPLFCEVLKRGFGVDDRVISALVYCLVSKRKVREAFKVFSGLREPDLMIYNGLIKGLLKLRKKSEATEVFRLMCDRGCEPNMHTYIMLLQAHLGKRGRKGPHPEVNFESIFVGGLVKVGKTLEATKYVERILNGGTEVPRFDYNKFLYEFSNDEGMVMFREVGARLRDVGMVDLGDIFITYGDKMTSRDRRRRKIEKVPP</sequence>
<dbReference type="InterPro" id="IPR002885">
    <property type="entry name" value="PPR_rpt"/>
</dbReference>
<dbReference type="InterPro" id="IPR011990">
    <property type="entry name" value="TPR-like_helical_dom_sf"/>
</dbReference>
<organism evidence="4 5">
    <name type="scientific">Aristolochia fimbriata</name>
    <name type="common">White veined hardy Dutchman's pipe vine</name>
    <dbReference type="NCBI Taxonomy" id="158543"/>
    <lineage>
        <taxon>Eukaryota</taxon>
        <taxon>Viridiplantae</taxon>
        <taxon>Streptophyta</taxon>
        <taxon>Embryophyta</taxon>
        <taxon>Tracheophyta</taxon>
        <taxon>Spermatophyta</taxon>
        <taxon>Magnoliopsida</taxon>
        <taxon>Magnoliidae</taxon>
        <taxon>Piperales</taxon>
        <taxon>Aristolochiaceae</taxon>
        <taxon>Aristolochia</taxon>
    </lineage>
</organism>
<feature type="repeat" description="PPR" evidence="3">
    <location>
        <begin position="325"/>
        <end position="359"/>
    </location>
</feature>
<evidence type="ECO:0000256" key="3">
    <source>
        <dbReference type="PROSITE-ProRule" id="PRU00708"/>
    </source>
</evidence>
<feature type="repeat" description="PPR" evidence="3">
    <location>
        <begin position="188"/>
        <end position="222"/>
    </location>
</feature>
<dbReference type="PANTHER" id="PTHR47939">
    <property type="entry name" value="MEMBRANE-ASSOCIATED SALT-INDUCIBLE PROTEIN-LIKE"/>
    <property type="match status" value="1"/>
</dbReference>
<dbReference type="EMBL" id="JAINDJ010000005">
    <property type="protein sequence ID" value="KAG9448185.1"/>
    <property type="molecule type" value="Genomic_DNA"/>
</dbReference>
<protein>
    <recommendedName>
        <fullName evidence="6">Pentatricopeptide repeat-containing protein</fullName>
    </recommendedName>
</protein>
<evidence type="ECO:0000313" key="4">
    <source>
        <dbReference type="EMBL" id="KAG9448185.1"/>
    </source>
</evidence>
<dbReference type="PROSITE" id="PS51375">
    <property type="entry name" value="PPR"/>
    <property type="match status" value="2"/>
</dbReference>
<dbReference type="InterPro" id="IPR050667">
    <property type="entry name" value="PPR-containing_protein"/>
</dbReference>
<evidence type="ECO:0008006" key="6">
    <source>
        <dbReference type="Google" id="ProtNLM"/>
    </source>
</evidence>
<name>A0AAV7EH66_ARIFI</name>
<dbReference type="PANTHER" id="PTHR47939:SF12">
    <property type="entry name" value="PENTACOTRIPEPTIDE-REPEAT REGION OF PRORP DOMAIN-CONTAINING PROTEIN"/>
    <property type="match status" value="1"/>
</dbReference>
<keyword evidence="5" id="KW-1185">Reference proteome</keyword>
<gene>
    <name evidence="4" type="ORF">H6P81_014313</name>
</gene>
<comment type="caution">
    <text evidence="4">The sequence shown here is derived from an EMBL/GenBank/DDBJ whole genome shotgun (WGS) entry which is preliminary data.</text>
</comment>
<dbReference type="Proteomes" id="UP000825729">
    <property type="component" value="Unassembled WGS sequence"/>
</dbReference>
<proteinExistence type="inferred from homology"/>
<accession>A0AAV7EH66</accession>
<dbReference type="Gene3D" id="1.25.40.10">
    <property type="entry name" value="Tetratricopeptide repeat domain"/>
    <property type="match status" value="3"/>
</dbReference>
<evidence type="ECO:0000313" key="5">
    <source>
        <dbReference type="Proteomes" id="UP000825729"/>
    </source>
</evidence>
<dbReference type="NCBIfam" id="TIGR00756">
    <property type="entry name" value="PPR"/>
    <property type="match status" value="2"/>
</dbReference>
<keyword evidence="2" id="KW-0677">Repeat</keyword>
<comment type="similarity">
    <text evidence="1">Belongs to the PPR family. P subfamily.</text>
</comment>
<reference evidence="4 5" key="1">
    <citation type="submission" date="2021-07" db="EMBL/GenBank/DDBJ databases">
        <title>The Aristolochia fimbriata genome: insights into angiosperm evolution, floral development and chemical biosynthesis.</title>
        <authorList>
            <person name="Jiao Y."/>
        </authorList>
    </citation>
    <scope>NUCLEOTIDE SEQUENCE [LARGE SCALE GENOMIC DNA]</scope>
    <source>
        <strain evidence="4">IBCAS-2021</strain>
        <tissue evidence="4">Leaf</tissue>
    </source>
</reference>
<dbReference type="Pfam" id="PF13041">
    <property type="entry name" value="PPR_2"/>
    <property type="match status" value="1"/>
</dbReference>
<evidence type="ECO:0000256" key="1">
    <source>
        <dbReference type="ARBA" id="ARBA00007626"/>
    </source>
</evidence>
<dbReference type="Pfam" id="PF12854">
    <property type="entry name" value="PPR_1"/>
    <property type="match status" value="1"/>
</dbReference>
<evidence type="ECO:0000256" key="2">
    <source>
        <dbReference type="ARBA" id="ARBA00022737"/>
    </source>
</evidence>
<dbReference type="AlphaFoldDB" id="A0AAV7EH66"/>